<dbReference type="Proteomes" id="UP001165082">
    <property type="component" value="Unassembled WGS sequence"/>
</dbReference>
<keyword evidence="3 6" id="KW-0812">Transmembrane</keyword>
<keyword evidence="9" id="KW-1185">Reference proteome</keyword>
<dbReference type="AlphaFoldDB" id="A0A9W7FVD6"/>
<comment type="caution">
    <text evidence="8">The sequence shown here is derived from an EMBL/GenBank/DDBJ whole genome shotgun (WGS) entry which is preliminary data.</text>
</comment>
<feature type="transmembrane region" description="Helical" evidence="6">
    <location>
        <begin position="254"/>
        <end position="275"/>
    </location>
</feature>
<keyword evidence="4 6" id="KW-1133">Transmembrane helix</keyword>
<dbReference type="OrthoDB" id="190487at2759"/>
<evidence type="ECO:0000256" key="5">
    <source>
        <dbReference type="ARBA" id="ARBA00023136"/>
    </source>
</evidence>
<feature type="transmembrane region" description="Helical" evidence="6">
    <location>
        <begin position="174"/>
        <end position="191"/>
    </location>
</feature>
<keyword evidence="5 6" id="KW-0472">Membrane</keyword>
<evidence type="ECO:0000256" key="6">
    <source>
        <dbReference type="SAM" id="Phobius"/>
    </source>
</evidence>
<reference evidence="8" key="1">
    <citation type="submission" date="2022-07" db="EMBL/GenBank/DDBJ databases">
        <title>Genome analysis of Parmales, a sister group of diatoms, reveals the evolutionary specialization of diatoms from phago-mixotrophs to photoautotrophs.</title>
        <authorList>
            <person name="Ban H."/>
            <person name="Sato S."/>
            <person name="Yoshikawa S."/>
            <person name="Kazumasa Y."/>
            <person name="Nakamura Y."/>
            <person name="Ichinomiya M."/>
            <person name="Saitoh K."/>
            <person name="Sato N."/>
            <person name="Blanc-Mathieu R."/>
            <person name="Endo H."/>
            <person name="Kuwata A."/>
            <person name="Ogata H."/>
        </authorList>
    </citation>
    <scope>NUCLEOTIDE SEQUENCE</scope>
</reference>
<sequence>MGKRYTGEEAIRQLNLRVEKKTQQAVDLCKEGGELDVTYKRVLDYKFDGVWAGRPIYVSRPRFPTYLISGGAISVIIYQAKEMNLPLQYLGAAAVMSYLNYDFFSGVLHVALDDPRNIKLPFIGQAALEFQWHHAIPTDLVDKDFMDVIGDLNIAAFPILAANMIVMDYGRNRMMAIFMAMKLLMAYFGQFSHREAHNIRAGKFSQLLQKVGLMISVKDHKAHHQPPHEDDFCLIGVCNHVLQVMFKLAGHFQYAWLAFFILSCIFDNYILSVMLNHLAVNVSSKDSVETWHGGADSGLPYLYGSLVGSNNNSSFAF</sequence>
<comment type="subcellular location">
    <subcellularLocation>
        <location evidence="1">Membrane</location>
        <topology evidence="1">Multi-pass membrane protein</topology>
    </subcellularLocation>
</comment>
<evidence type="ECO:0000313" key="8">
    <source>
        <dbReference type="EMBL" id="GMI22010.1"/>
    </source>
</evidence>
<gene>
    <name evidence="8" type="ORF">TrRE_jg2284</name>
</gene>
<proteinExistence type="inferred from homology"/>
<evidence type="ECO:0000259" key="7">
    <source>
        <dbReference type="Pfam" id="PF10520"/>
    </source>
</evidence>
<organism evidence="8 9">
    <name type="scientific">Triparma retinervis</name>
    <dbReference type="NCBI Taxonomy" id="2557542"/>
    <lineage>
        <taxon>Eukaryota</taxon>
        <taxon>Sar</taxon>
        <taxon>Stramenopiles</taxon>
        <taxon>Ochrophyta</taxon>
        <taxon>Bolidophyceae</taxon>
        <taxon>Parmales</taxon>
        <taxon>Triparmaceae</taxon>
        <taxon>Triparma</taxon>
    </lineage>
</organism>
<feature type="domain" description="Lipid desaturase" evidence="7">
    <location>
        <begin position="100"/>
        <end position="243"/>
    </location>
</feature>
<evidence type="ECO:0000256" key="3">
    <source>
        <dbReference type="ARBA" id="ARBA00022692"/>
    </source>
</evidence>
<dbReference type="PANTHER" id="PTHR48230:SF1">
    <property type="entry name" value="LIPID DESATURASE DOMAIN-CONTAINING PROTEIN"/>
    <property type="match status" value="1"/>
</dbReference>
<feature type="transmembrane region" description="Helical" evidence="6">
    <location>
        <begin position="63"/>
        <end position="81"/>
    </location>
</feature>
<dbReference type="EMBL" id="BRXZ01006926">
    <property type="protein sequence ID" value="GMI22010.1"/>
    <property type="molecule type" value="Genomic_DNA"/>
</dbReference>
<accession>A0A9W7FVD6</accession>
<dbReference type="PANTHER" id="PTHR48230">
    <property type="match status" value="1"/>
</dbReference>
<evidence type="ECO:0000256" key="1">
    <source>
        <dbReference type="ARBA" id="ARBA00004141"/>
    </source>
</evidence>
<dbReference type="InterPro" id="IPR053335">
    <property type="entry name" value="Fatty_acid_desaturase_CarF"/>
</dbReference>
<name>A0A9W7FVD6_9STRA</name>
<protein>
    <recommendedName>
        <fullName evidence="7">Lipid desaturase domain-containing protein</fullName>
    </recommendedName>
</protein>
<evidence type="ECO:0000256" key="2">
    <source>
        <dbReference type="ARBA" id="ARBA00007620"/>
    </source>
</evidence>
<feature type="transmembrane region" description="Helical" evidence="6">
    <location>
        <begin position="87"/>
        <end position="112"/>
    </location>
</feature>
<evidence type="ECO:0000313" key="9">
    <source>
        <dbReference type="Proteomes" id="UP001165082"/>
    </source>
</evidence>
<dbReference type="Pfam" id="PF10520">
    <property type="entry name" value="Lipid_desat"/>
    <property type="match status" value="1"/>
</dbReference>
<comment type="similarity">
    <text evidence="2">Belongs to the fatty acid desaturase CarF family.</text>
</comment>
<dbReference type="GO" id="GO:0016020">
    <property type="term" value="C:membrane"/>
    <property type="evidence" value="ECO:0007669"/>
    <property type="project" value="UniProtKB-SubCell"/>
</dbReference>
<dbReference type="InterPro" id="IPR019547">
    <property type="entry name" value="Lipid_desat"/>
</dbReference>
<evidence type="ECO:0000256" key="4">
    <source>
        <dbReference type="ARBA" id="ARBA00022989"/>
    </source>
</evidence>